<proteinExistence type="predicted"/>
<protein>
    <submittedName>
        <fullName evidence="1">Uncharacterized protein</fullName>
    </submittedName>
</protein>
<keyword evidence="2" id="KW-1185">Reference proteome</keyword>
<organism evidence="1 2">
    <name type="scientific">Popillia japonica</name>
    <name type="common">Japanese beetle</name>
    <dbReference type="NCBI Taxonomy" id="7064"/>
    <lineage>
        <taxon>Eukaryota</taxon>
        <taxon>Metazoa</taxon>
        <taxon>Ecdysozoa</taxon>
        <taxon>Arthropoda</taxon>
        <taxon>Hexapoda</taxon>
        <taxon>Insecta</taxon>
        <taxon>Pterygota</taxon>
        <taxon>Neoptera</taxon>
        <taxon>Endopterygota</taxon>
        <taxon>Coleoptera</taxon>
        <taxon>Polyphaga</taxon>
        <taxon>Scarabaeiformia</taxon>
        <taxon>Scarabaeidae</taxon>
        <taxon>Rutelinae</taxon>
        <taxon>Popillia</taxon>
    </lineage>
</organism>
<sequence>MGYIISNVGGQNGGERAKEKYSVFSVVSEPSSITYSNPIHQDARLTSAPSSEISTKDDQFKRQVLKNLSILNFKLDQIMDDISRLNVVKKFPKIYRSLYSKS</sequence>
<evidence type="ECO:0000313" key="2">
    <source>
        <dbReference type="Proteomes" id="UP001458880"/>
    </source>
</evidence>
<dbReference type="EMBL" id="JASPKY010000999">
    <property type="protein sequence ID" value="KAK9679619.1"/>
    <property type="molecule type" value="Genomic_DNA"/>
</dbReference>
<gene>
    <name evidence="1" type="ORF">QE152_g39838</name>
</gene>
<comment type="caution">
    <text evidence="1">The sequence shown here is derived from an EMBL/GenBank/DDBJ whole genome shotgun (WGS) entry which is preliminary data.</text>
</comment>
<dbReference type="AlphaFoldDB" id="A0AAW1HSW4"/>
<accession>A0AAW1HSW4</accession>
<name>A0AAW1HSW4_POPJA</name>
<evidence type="ECO:0000313" key="1">
    <source>
        <dbReference type="EMBL" id="KAK9679619.1"/>
    </source>
</evidence>
<dbReference type="Proteomes" id="UP001458880">
    <property type="component" value="Unassembled WGS sequence"/>
</dbReference>
<reference evidence="1 2" key="1">
    <citation type="journal article" date="2024" name="BMC Genomics">
        <title>De novo assembly and annotation of Popillia japonica's genome with initial clues to its potential as an invasive pest.</title>
        <authorList>
            <person name="Cucini C."/>
            <person name="Boschi S."/>
            <person name="Funari R."/>
            <person name="Cardaioli E."/>
            <person name="Iannotti N."/>
            <person name="Marturano G."/>
            <person name="Paoli F."/>
            <person name="Bruttini M."/>
            <person name="Carapelli A."/>
            <person name="Frati F."/>
            <person name="Nardi F."/>
        </authorList>
    </citation>
    <scope>NUCLEOTIDE SEQUENCE [LARGE SCALE GENOMIC DNA]</scope>
    <source>
        <strain evidence="1">DMR45628</strain>
    </source>
</reference>